<reference evidence="3" key="1">
    <citation type="journal article" date="2021" name="PeerJ">
        <title>Extensive microbial diversity within the chicken gut microbiome revealed by metagenomics and culture.</title>
        <authorList>
            <person name="Gilroy R."/>
            <person name="Ravi A."/>
            <person name="Getino M."/>
            <person name="Pursley I."/>
            <person name="Horton D.L."/>
            <person name="Alikhan N.F."/>
            <person name="Baker D."/>
            <person name="Gharbi K."/>
            <person name="Hall N."/>
            <person name="Watson M."/>
            <person name="Adriaenssens E.M."/>
            <person name="Foster-Nyarko E."/>
            <person name="Jarju S."/>
            <person name="Secka A."/>
            <person name="Antonio M."/>
            <person name="Oren A."/>
            <person name="Chaudhuri R.R."/>
            <person name="La Ragione R."/>
            <person name="Hildebrand F."/>
            <person name="Pallen M.J."/>
        </authorList>
    </citation>
    <scope>NUCLEOTIDE SEQUENCE</scope>
    <source>
        <strain evidence="3">ChiHjej11B10-19426</strain>
    </source>
</reference>
<feature type="domain" description="TonB-dependent receptor plug" evidence="2">
    <location>
        <begin position="118"/>
        <end position="204"/>
    </location>
</feature>
<evidence type="ECO:0000313" key="3">
    <source>
        <dbReference type="EMBL" id="HIZ14369.1"/>
    </source>
</evidence>
<organism evidence="3 4">
    <name type="scientific">Candidatus Tidjanibacter faecipullorum</name>
    <dbReference type="NCBI Taxonomy" id="2838766"/>
    <lineage>
        <taxon>Bacteria</taxon>
        <taxon>Pseudomonadati</taxon>
        <taxon>Bacteroidota</taxon>
        <taxon>Bacteroidia</taxon>
        <taxon>Bacteroidales</taxon>
        <taxon>Rikenellaceae</taxon>
        <taxon>Tidjanibacter</taxon>
    </lineage>
</organism>
<name>A0A9D2IKL0_9BACT</name>
<comment type="caution">
    <text evidence="3">The sequence shown here is derived from an EMBL/GenBank/DDBJ whole genome shotgun (WGS) entry which is preliminary data.</text>
</comment>
<dbReference type="Pfam" id="PF07715">
    <property type="entry name" value="Plug"/>
    <property type="match status" value="1"/>
</dbReference>
<proteinExistence type="predicted"/>
<evidence type="ECO:0000313" key="4">
    <source>
        <dbReference type="Proteomes" id="UP000824014"/>
    </source>
</evidence>
<dbReference type="InterPro" id="IPR012910">
    <property type="entry name" value="Plug_dom"/>
</dbReference>
<evidence type="ECO:0000259" key="2">
    <source>
        <dbReference type="Pfam" id="PF07715"/>
    </source>
</evidence>
<dbReference type="AlphaFoldDB" id="A0A9D2IKL0"/>
<gene>
    <name evidence="3" type="ORF">H9816_00405</name>
</gene>
<keyword evidence="1" id="KW-0732">Signal</keyword>
<feature type="signal peptide" evidence="1">
    <location>
        <begin position="1"/>
        <end position="17"/>
    </location>
</feature>
<dbReference type="InterPro" id="IPR037066">
    <property type="entry name" value="Plug_dom_sf"/>
</dbReference>
<dbReference type="SUPFAM" id="SSF56935">
    <property type="entry name" value="Porins"/>
    <property type="match status" value="1"/>
</dbReference>
<dbReference type="EMBL" id="DXCC01000002">
    <property type="protein sequence ID" value="HIZ14369.1"/>
    <property type="molecule type" value="Genomic_DNA"/>
</dbReference>
<sequence>MKKLLFGLLLFVPFVMAAQPGEVTFRFLNQAGQPADGYKVTFSVAGKTIAADANAAETYSVRVMERDTVTVVIDRFRYEFPAAGTREVVLTLNPKGKAVAVERNGVEMRPARYRVPLYSAQTSDNSQYLNLAEYLTGRIAGLIVEGGPGNYQVYLDGLVPLIVVNGTPVLNFNAANGLVDPNDIQSVSVQRDGTIYGTAGMNGVLFINTVQ</sequence>
<protein>
    <submittedName>
        <fullName evidence="3">TonB-dependent receptor plug domain-containing protein</fullName>
    </submittedName>
</protein>
<feature type="chain" id="PRO_5039183779" evidence="1">
    <location>
        <begin position="18"/>
        <end position="211"/>
    </location>
</feature>
<dbReference type="Gene3D" id="2.170.130.10">
    <property type="entry name" value="TonB-dependent receptor, plug domain"/>
    <property type="match status" value="1"/>
</dbReference>
<dbReference type="Proteomes" id="UP000824014">
    <property type="component" value="Unassembled WGS sequence"/>
</dbReference>
<reference evidence="3" key="2">
    <citation type="submission" date="2021-04" db="EMBL/GenBank/DDBJ databases">
        <authorList>
            <person name="Gilroy R."/>
        </authorList>
    </citation>
    <scope>NUCLEOTIDE SEQUENCE</scope>
    <source>
        <strain evidence="3">ChiHjej11B10-19426</strain>
    </source>
</reference>
<keyword evidence="3" id="KW-0675">Receptor</keyword>
<evidence type="ECO:0000256" key="1">
    <source>
        <dbReference type="SAM" id="SignalP"/>
    </source>
</evidence>
<accession>A0A9D2IKL0</accession>